<dbReference type="Gene3D" id="3.20.20.60">
    <property type="entry name" value="Phosphoenolpyruvate-binding domains"/>
    <property type="match status" value="1"/>
</dbReference>
<evidence type="ECO:0000256" key="12">
    <source>
        <dbReference type="ARBA" id="ARBA00023317"/>
    </source>
</evidence>
<dbReference type="GeneID" id="108042739"/>
<dbReference type="InterPro" id="IPR011037">
    <property type="entry name" value="Pyrv_Knase-like_insert_dom_sf"/>
</dbReference>
<dbReference type="Gene3D" id="3.40.1380.20">
    <property type="entry name" value="Pyruvate kinase, C-terminal domain"/>
    <property type="match status" value="1"/>
</dbReference>
<dbReference type="NCBIfam" id="NF004491">
    <property type="entry name" value="PRK05826.1"/>
    <property type="match status" value="1"/>
</dbReference>
<evidence type="ECO:0000256" key="7">
    <source>
        <dbReference type="ARBA" id="ARBA00022741"/>
    </source>
</evidence>
<dbReference type="PROSITE" id="PS00110">
    <property type="entry name" value="PYRUVATE_KINASE"/>
    <property type="match status" value="1"/>
</dbReference>
<dbReference type="Proteomes" id="UP001652680">
    <property type="component" value="Unassembled WGS sequence"/>
</dbReference>
<dbReference type="InterPro" id="IPR040442">
    <property type="entry name" value="Pyrv_kinase-like_dom_sf"/>
</dbReference>
<dbReference type="InterPro" id="IPR013658">
    <property type="entry name" value="SGL"/>
</dbReference>
<dbReference type="InterPro" id="IPR015793">
    <property type="entry name" value="Pyrv_Knase_brl"/>
</dbReference>
<dbReference type="SUPFAM" id="SSF51621">
    <property type="entry name" value="Phosphoenolpyruvate/pyruvate domain"/>
    <property type="match status" value="1"/>
</dbReference>
<dbReference type="InterPro" id="IPR001697">
    <property type="entry name" value="Pyr_Knase"/>
</dbReference>
<dbReference type="Pfam" id="PF08450">
    <property type="entry name" value="SGL"/>
    <property type="match status" value="1"/>
</dbReference>
<evidence type="ECO:0000313" key="19">
    <source>
        <dbReference type="Proteomes" id="UP001652680"/>
    </source>
</evidence>
<evidence type="ECO:0000313" key="18">
    <source>
        <dbReference type="EnsemblMetazoa" id="XP_016976657.2"/>
    </source>
</evidence>
<sequence length="899" mass="99358">MIHAGMRVVRINFSHGTHEYHCKTIQAARKAISMYVEQTGLPRTVAIALDTKGPEIRTGKLAGGSDTAEIELKAGDKITLSTKKELEANCTKEKIYVDYQRLPSVVKPGNLIFVDDGLIALMVKESTADEVICQVENGGKLGSRKGINLPGIPVDLPAVTEQDKRDLKFGAEQQVDMIFASFIRDAKALTEMRQALGPKSEHIKIIAKIENHQGLAHIDEIIREFDGIMVARGDMGIEIPTEDVPLAQKSIVAKCNKVGKPVICATQMMDSMMTKPRPTRAEATDVANAIFDGCDAVMLSGETAKGKYPVECVQCMARICAKVEAVLWYECLRNSLKREIRTSAADHISAVTTAIAEAATVGQARAIVVASPCSMVAQMVSHMRPPCPIVMLTGCQSQAAHSLIFRGVYPLLVEEMVHGSFNFRCIIQSGLKLIAKLNILEPGQMGSMVLVNAMSADQITFRLFHIRQQTTAEQDQEEHCRKLALEQRCKEMALKKKCQKLKPEQDCQRKREEEECSQKRLTENCATSEENLNVCPKKECPQKDDYTSKCKQLKKERQAQAEAEKKRKEESEKSCEAKPVSCKLVKIDECEEQSEKMSYKVEAIPGSHAGLGEGPHWDVDTQSLYYVDLDSAGINRYDFKQNKVYKAKIEGETFASFILPIDKKPQEFAVGCARRVSIVKWDGVSAVAKVVRTLFEVESDLKDNRINDAKTDPNGRFYGGTMSGEGDIFKSGLGNLYSWQAGGQPKRLREKVGISNGLAWDTKAKKFYYVDTNNFEVVAYDYNQSTGDVSNPKVIFDLRKIRPEGPLYPDGMTVDTEGNIYVATFHGGSVFKVNPSTGKILLEIKIPTTQITSVAFGGPNLDILYVTTAQKFDVPDPAGTTYQVTGLNAKGYPGVNLKI</sequence>
<dbReference type="RefSeq" id="XP_016976657.2">
    <property type="nucleotide sequence ID" value="XM_017121168.2"/>
</dbReference>
<comment type="cofactor">
    <cofactor evidence="1">
        <name>K(+)</name>
        <dbReference type="ChEBI" id="CHEBI:29103"/>
    </cofactor>
</comment>
<dbReference type="SUPFAM" id="SSF50800">
    <property type="entry name" value="PK beta-barrel domain-like"/>
    <property type="match status" value="1"/>
</dbReference>
<keyword evidence="7" id="KW-0547">Nucleotide-binding</keyword>
<evidence type="ECO:0000256" key="11">
    <source>
        <dbReference type="ARBA" id="ARBA00023152"/>
    </source>
</evidence>
<dbReference type="Pfam" id="PF00224">
    <property type="entry name" value="PK"/>
    <property type="match status" value="1"/>
</dbReference>
<keyword evidence="8 13" id="KW-0418">Kinase</keyword>
<name>A0ABM5H991_DRORH</name>
<evidence type="ECO:0000256" key="3">
    <source>
        <dbReference type="ARBA" id="ARBA00008663"/>
    </source>
</evidence>
<dbReference type="InterPro" id="IPR018209">
    <property type="entry name" value="Pyrv_Knase_AS"/>
</dbReference>
<feature type="domain" description="Pyruvate kinase barrel" evidence="15">
    <location>
        <begin position="1"/>
        <end position="313"/>
    </location>
</feature>
<evidence type="ECO:0000256" key="2">
    <source>
        <dbReference type="ARBA" id="ARBA00004997"/>
    </source>
</evidence>
<dbReference type="PRINTS" id="PR01050">
    <property type="entry name" value="PYRUVTKNASE"/>
</dbReference>
<comment type="catalytic activity">
    <reaction evidence="13">
        <text>pyruvate + ATP = phosphoenolpyruvate + ADP + H(+)</text>
        <dbReference type="Rhea" id="RHEA:18157"/>
        <dbReference type="ChEBI" id="CHEBI:15361"/>
        <dbReference type="ChEBI" id="CHEBI:15378"/>
        <dbReference type="ChEBI" id="CHEBI:30616"/>
        <dbReference type="ChEBI" id="CHEBI:58702"/>
        <dbReference type="ChEBI" id="CHEBI:456216"/>
        <dbReference type="EC" id="2.7.1.40"/>
    </reaction>
</comment>
<dbReference type="EC" id="2.7.1.40" evidence="4 13"/>
<keyword evidence="11 13" id="KW-0324">Glycolysis</keyword>
<feature type="domain" description="SMP-30/Gluconolactonase/LRE-like region" evidence="17">
    <location>
        <begin position="611"/>
        <end position="870"/>
    </location>
</feature>
<evidence type="ECO:0000256" key="1">
    <source>
        <dbReference type="ARBA" id="ARBA00001958"/>
    </source>
</evidence>
<feature type="coiled-coil region" evidence="14">
    <location>
        <begin position="543"/>
        <end position="578"/>
    </location>
</feature>
<organism evidence="18 19">
    <name type="scientific">Drosophila rhopaloa</name>
    <name type="common">Fruit fly</name>
    <dbReference type="NCBI Taxonomy" id="1041015"/>
    <lineage>
        <taxon>Eukaryota</taxon>
        <taxon>Metazoa</taxon>
        <taxon>Ecdysozoa</taxon>
        <taxon>Arthropoda</taxon>
        <taxon>Hexapoda</taxon>
        <taxon>Insecta</taxon>
        <taxon>Pterygota</taxon>
        <taxon>Neoptera</taxon>
        <taxon>Endopterygota</taxon>
        <taxon>Diptera</taxon>
        <taxon>Brachycera</taxon>
        <taxon>Muscomorpha</taxon>
        <taxon>Ephydroidea</taxon>
        <taxon>Drosophilidae</taxon>
        <taxon>Drosophila</taxon>
        <taxon>Sophophora</taxon>
    </lineage>
</organism>
<evidence type="ECO:0000259" key="16">
    <source>
        <dbReference type="Pfam" id="PF02887"/>
    </source>
</evidence>
<proteinExistence type="inferred from homology"/>
<dbReference type="SUPFAM" id="SSF52935">
    <property type="entry name" value="PK C-terminal domain-like"/>
    <property type="match status" value="1"/>
</dbReference>
<dbReference type="Gene3D" id="2.120.10.30">
    <property type="entry name" value="TolB, C-terminal domain"/>
    <property type="match status" value="1"/>
</dbReference>
<dbReference type="InterPro" id="IPR036918">
    <property type="entry name" value="Pyrv_Knase_C_sf"/>
</dbReference>
<comment type="similarity">
    <text evidence="3 13">Belongs to the pyruvate kinase family.</text>
</comment>
<dbReference type="InterPro" id="IPR011042">
    <property type="entry name" value="6-blade_b-propeller_TolB-like"/>
</dbReference>
<keyword evidence="14" id="KW-0175">Coiled coil</keyword>
<evidence type="ECO:0000259" key="15">
    <source>
        <dbReference type="Pfam" id="PF00224"/>
    </source>
</evidence>
<dbReference type="InterPro" id="IPR015806">
    <property type="entry name" value="Pyrv_Knase_insert_dom_sf"/>
</dbReference>
<dbReference type="Pfam" id="PF02887">
    <property type="entry name" value="PK_C"/>
    <property type="match status" value="1"/>
</dbReference>
<keyword evidence="10 13" id="KW-0460">Magnesium</keyword>
<evidence type="ECO:0000256" key="14">
    <source>
        <dbReference type="SAM" id="Coils"/>
    </source>
</evidence>
<dbReference type="Gene3D" id="2.40.33.10">
    <property type="entry name" value="PK beta-barrel domain-like"/>
    <property type="match status" value="1"/>
</dbReference>
<dbReference type="NCBIfam" id="TIGR01064">
    <property type="entry name" value="pyruv_kin"/>
    <property type="match status" value="1"/>
</dbReference>
<reference evidence="19" key="1">
    <citation type="journal article" date="2021" name="Elife">
        <title>Highly contiguous assemblies of 101 drosophilid genomes.</title>
        <authorList>
            <person name="Kim B.Y."/>
            <person name="Wang J.R."/>
            <person name="Miller D.E."/>
            <person name="Barmina O."/>
            <person name="Delaney E."/>
            <person name="Thompson A."/>
            <person name="Comeault A.A."/>
            <person name="Peede D."/>
            <person name="D'Agostino E.R."/>
            <person name="Pelaez J."/>
            <person name="Aguilar J.M."/>
            <person name="Haji D."/>
            <person name="Matsunaga T."/>
            <person name="Armstrong E.E."/>
            <person name="Zych M."/>
            <person name="Ogawa Y."/>
            <person name="Stamenkovic-Radak M."/>
            <person name="Jelic M."/>
            <person name="Veselinovic M.S."/>
            <person name="Tanaskovic M."/>
            <person name="Eric P."/>
            <person name="Gao J.J."/>
            <person name="Katoh T.K."/>
            <person name="Toda M.J."/>
            <person name="Watabe H."/>
            <person name="Watada M."/>
            <person name="Davis J.S."/>
            <person name="Moyle L.C."/>
            <person name="Manoli G."/>
            <person name="Bertolini E."/>
            <person name="Kostal V."/>
            <person name="Hawley R.S."/>
            <person name="Takahashi A."/>
            <person name="Jones C.D."/>
            <person name="Price D.K."/>
            <person name="Whiteman N."/>
            <person name="Kopp A."/>
            <person name="Matute D.R."/>
            <person name="Petrov D.A."/>
        </authorList>
    </citation>
    <scope>NUCLEOTIDE SEQUENCE [LARGE SCALE GENOMIC DNA]</scope>
</reference>
<protein>
    <recommendedName>
        <fullName evidence="4 13">Pyruvate kinase</fullName>
        <ecNumber evidence="4 13">2.7.1.40</ecNumber>
    </recommendedName>
</protein>
<evidence type="ECO:0000256" key="6">
    <source>
        <dbReference type="ARBA" id="ARBA00022723"/>
    </source>
</evidence>
<evidence type="ECO:0000259" key="17">
    <source>
        <dbReference type="Pfam" id="PF08450"/>
    </source>
</evidence>
<keyword evidence="12" id="KW-0670">Pyruvate</keyword>
<keyword evidence="5 13" id="KW-0808">Transferase</keyword>
<keyword evidence="19" id="KW-1185">Reference proteome</keyword>
<evidence type="ECO:0000256" key="8">
    <source>
        <dbReference type="ARBA" id="ARBA00022777"/>
    </source>
</evidence>
<dbReference type="SUPFAM" id="SSF63829">
    <property type="entry name" value="Calcium-dependent phosphotriesterase"/>
    <property type="match status" value="1"/>
</dbReference>
<evidence type="ECO:0000256" key="9">
    <source>
        <dbReference type="ARBA" id="ARBA00022840"/>
    </source>
</evidence>
<keyword evidence="6" id="KW-0479">Metal-binding</keyword>
<reference evidence="18" key="2">
    <citation type="submission" date="2025-05" db="UniProtKB">
        <authorList>
            <consortium name="EnsemblMetazoa"/>
        </authorList>
    </citation>
    <scope>IDENTIFICATION</scope>
</reference>
<keyword evidence="9" id="KW-0067">ATP-binding</keyword>
<accession>A0ABM5H991</accession>
<comment type="pathway">
    <text evidence="2 13">Carbohydrate degradation; glycolysis; pyruvate from D-glyceraldehyde 3-phosphate: step 5/5.</text>
</comment>
<evidence type="ECO:0000256" key="5">
    <source>
        <dbReference type="ARBA" id="ARBA00022679"/>
    </source>
</evidence>
<dbReference type="InterPro" id="IPR015813">
    <property type="entry name" value="Pyrv/PenolPyrv_kinase-like_dom"/>
</dbReference>
<evidence type="ECO:0000256" key="13">
    <source>
        <dbReference type="RuleBase" id="RU000504"/>
    </source>
</evidence>
<evidence type="ECO:0000256" key="10">
    <source>
        <dbReference type="ARBA" id="ARBA00022842"/>
    </source>
</evidence>
<evidence type="ECO:0000256" key="4">
    <source>
        <dbReference type="ARBA" id="ARBA00012142"/>
    </source>
</evidence>
<dbReference type="InterPro" id="IPR015795">
    <property type="entry name" value="Pyrv_Knase_C"/>
</dbReference>
<dbReference type="PANTHER" id="PTHR11817">
    <property type="entry name" value="PYRUVATE KINASE"/>
    <property type="match status" value="1"/>
</dbReference>
<dbReference type="EnsemblMetazoa" id="XM_017121168.2">
    <property type="protein sequence ID" value="XP_016976657.2"/>
    <property type="gene ID" value="LOC108042739"/>
</dbReference>
<feature type="domain" description="Pyruvate kinase C-terminal" evidence="16">
    <location>
        <begin position="350"/>
        <end position="444"/>
    </location>
</feature>